<protein>
    <submittedName>
        <fullName evidence="5">AMP-binding protein</fullName>
    </submittedName>
</protein>
<evidence type="ECO:0000256" key="1">
    <source>
        <dbReference type="ARBA" id="ARBA00022741"/>
    </source>
</evidence>
<sequence length="557" mass="61546">MPEKSVVPQPDSSNNLLACLYHWEQHTPDSLFMVQPVDGHYHTYSWATVATTVRSLAQQLIDMNYEPGSRVAILSKNCAEWLMADLAIMMAGYVSVPIFSTAGTDTIEYVLKHAEVKLVFVGKLDETEKQLSAIADDITTVAFPYPNITADYNWEQFTAAVPLKSNTQVEPDALMTIIYTSGSTGSPKGVMHTYGSMAWAGNQGMTDLHLGTQDRLLSYLPLAHITERVLVEMTGFKAGLTIHFIESLETFQRDVQHCEPTLFVSVPRLWSKFQLGILHKLPQAKLNLLLKIPLVNTLIKKKIRAGLGLSKAKLCASGSAPLAPVITAWFARLGINISEGWGMTENAALGTASLPFNADKIGSIGRPWGGVSLRLSEQQELLTKSPGNMQGYYLDPERTAEAFTEDGYLRTGDKAAVDNDGYYFITGRIKEIFKTAKGKYVTPAPIEALLMEDNHIEQVCVTGAGLPHPVALLVLSEEGQAQSADAVTASLRDTLKKVNANLESHQRLGHLIVISEPWTIENELLTPTLKVKRHVLEKRFSEVIEQDYSDPIVWHER</sequence>
<evidence type="ECO:0000313" key="6">
    <source>
        <dbReference type="Proteomes" id="UP001218788"/>
    </source>
</evidence>
<evidence type="ECO:0000256" key="3">
    <source>
        <dbReference type="ARBA" id="ARBA00024484"/>
    </source>
</evidence>
<dbReference type="EMBL" id="JAQQXP010000001">
    <property type="protein sequence ID" value="MDC8830718.1"/>
    <property type="molecule type" value="Genomic_DNA"/>
</dbReference>
<dbReference type="InterPro" id="IPR042099">
    <property type="entry name" value="ANL_N_sf"/>
</dbReference>
<evidence type="ECO:0000256" key="2">
    <source>
        <dbReference type="ARBA" id="ARBA00022840"/>
    </source>
</evidence>
<comment type="caution">
    <text evidence="5">The sequence shown here is derived from an EMBL/GenBank/DDBJ whole genome shotgun (WGS) entry which is preliminary data.</text>
</comment>
<name>A0ABT5L0Z1_9ALTE</name>
<dbReference type="Pfam" id="PF00501">
    <property type="entry name" value="AMP-binding"/>
    <property type="match status" value="1"/>
</dbReference>
<proteinExistence type="predicted"/>
<dbReference type="PROSITE" id="PS00455">
    <property type="entry name" value="AMP_BINDING"/>
    <property type="match status" value="1"/>
</dbReference>
<dbReference type="InterPro" id="IPR020845">
    <property type="entry name" value="AMP-binding_CS"/>
</dbReference>
<dbReference type="Gene3D" id="3.40.50.12780">
    <property type="entry name" value="N-terminal domain of ligase-like"/>
    <property type="match status" value="1"/>
</dbReference>
<evidence type="ECO:0000259" key="4">
    <source>
        <dbReference type="Pfam" id="PF00501"/>
    </source>
</evidence>
<dbReference type="Proteomes" id="UP001218788">
    <property type="component" value="Unassembled WGS sequence"/>
</dbReference>
<keyword evidence="6" id="KW-1185">Reference proteome</keyword>
<evidence type="ECO:0000313" key="5">
    <source>
        <dbReference type="EMBL" id="MDC8830718.1"/>
    </source>
</evidence>
<keyword evidence="1" id="KW-0547">Nucleotide-binding</keyword>
<dbReference type="InterPro" id="IPR000873">
    <property type="entry name" value="AMP-dep_synth/lig_dom"/>
</dbReference>
<dbReference type="PANTHER" id="PTHR43272:SF33">
    <property type="entry name" value="AMP-BINDING DOMAIN-CONTAINING PROTEIN-RELATED"/>
    <property type="match status" value="1"/>
</dbReference>
<keyword evidence="2" id="KW-0067">ATP-binding</keyword>
<dbReference type="Pfam" id="PF23562">
    <property type="entry name" value="AMP-binding_C_3"/>
    <property type="match status" value="1"/>
</dbReference>
<organism evidence="5 6">
    <name type="scientific">Alteromonas gilva</name>
    <dbReference type="NCBI Taxonomy" id="2987522"/>
    <lineage>
        <taxon>Bacteria</taxon>
        <taxon>Pseudomonadati</taxon>
        <taxon>Pseudomonadota</taxon>
        <taxon>Gammaproteobacteria</taxon>
        <taxon>Alteromonadales</taxon>
        <taxon>Alteromonadaceae</taxon>
        <taxon>Alteromonas/Salinimonas group</taxon>
        <taxon>Alteromonas</taxon>
    </lineage>
</organism>
<dbReference type="RefSeq" id="WP_273639636.1">
    <property type="nucleotide sequence ID" value="NZ_JAQQXP010000001.1"/>
</dbReference>
<gene>
    <name evidence="5" type="ORF">OIK42_08080</name>
</gene>
<comment type="catalytic activity">
    <reaction evidence="3">
        <text>a long-chain fatty acid + ATP + CoA = a long-chain fatty acyl-CoA + AMP + diphosphate</text>
        <dbReference type="Rhea" id="RHEA:15421"/>
        <dbReference type="ChEBI" id="CHEBI:30616"/>
        <dbReference type="ChEBI" id="CHEBI:33019"/>
        <dbReference type="ChEBI" id="CHEBI:57287"/>
        <dbReference type="ChEBI" id="CHEBI:57560"/>
        <dbReference type="ChEBI" id="CHEBI:83139"/>
        <dbReference type="ChEBI" id="CHEBI:456215"/>
        <dbReference type="EC" id="6.2.1.3"/>
    </reaction>
    <physiologicalReaction direction="left-to-right" evidence="3">
        <dbReference type="Rhea" id="RHEA:15422"/>
    </physiologicalReaction>
</comment>
<feature type="domain" description="AMP-dependent synthetase/ligase" evidence="4">
    <location>
        <begin position="22"/>
        <end position="393"/>
    </location>
</feature>
<dbReference type="PANTHER" id="PTHR43272">
    <property type="entry name" value="LONG-CHAIN-FATTY-ACID--COA LIGASE"/>
    <property type="match status" value="1"/>
</dbReference>
<dbReference type="Gene3D" id="3.30.300.30">
    <property type="match status" value="1"/>
</dbReference>
<accession>A0ABT5L0Z1</accession>
<dbReference type="InterPro" id="IPR045851">
    <property type="entry name" value="AMP-bd_C_sf"/>
</dbReference>
<dbReference type="SUPFAM" id="SSF56801">
    <property type="entry name" value="Acetyl-CoA synthetase-like"/>
    <property type="match status" value="1"/>
</dbReference>
<reference evidence="5 6" key="1">
    <citation type="submission" date="2022-10" db="EMBL/GenBank/DDBJ databases">
        <title>Alteromonas sp. chi3 Genome sequencing.</title>
        <authorList>
            <person name="Park S."/>
        </authorList>
    </citation>
    <scope>NUCLEOTIDE SEQUENCE [LARGE SCALE GENOMIC DNA]</scope>
    <source>
        <strain evidence="6">chi3</strain>
    </source>
</reference>